<sequence>MPNWLSLPPEIRNIILNQLSHLDNTGVYASVSKEWRQLLEKKNFSHLKLHPDCLDFLDQLSEEATAQIDHIWLNIELTTYTCRACRKWESPTQSYANDRLIVGAVSRLYSILARWNQGQRHLTLELNTYSPSDSEHWFKDCYFGAPTEDKFAVVAKPRDFHDPHHGWFHGRIVEQPPNKALGRPFVPPESLHFKRGRELPLVAAVTKFVLRRQCRRQLKPSALLQLWSKLPRLNEIQYESWQLSEGISQNRWDSFHEEMIRKLPRSVKKVTIFEDFNENYLDLFQLGRGPDIQFNPDRVRLPSFGVGAALARRSRELEHLSVAFPVDARDFFNACELRWRWDKLKSLTLTSRAMCKDKPVETKVLLTTAARVALRMPSLETMILWNGSRGEACSFTYCRRRQDRYASIVW</sequence>
<dbReference type="InterPro" id="IPR046676">
    <property type="entry name" value="DUF6546"/>
</dbReference>
<evidence type="ECO:0000313" key="4">
    <source>
        <dbReference type="Proteomes" id="UP000266152"/>
    </source>
</evidence>
<evidence type="ECO:0000313" key="3">
    <source>
        <dbReference type="EMBL" id="RGP59365.1"/>
    </source>
</evidence>
<dbReference type="Pfam" id="PF00646">
    <property type="entry name" value="F-box"/>
    <property type="match status" value="1"/>
</dbReference>
<comment type="caution">
    <text evidence="3">The sequence shown here is derived from an EMBL/GenBank/DDBJ whole genome shotgun (WGS) entry which is preliminary data.</text>
</comment>
<organism evidence="3 4">
    <name type="scientific">Fusarium sporotrichioides</name>
    <dbReference type="NCBI Taxonomy" id="5514"/>
    <lineage>
        <taxon>Eukaryota</taxon>
        <taxon>Fungi</taxon>
        <taxon>Dikarya</taxon>
        <taxon>Ascomycota</taxon>
        <taxon>Pezizomycotina</taxon>
        <taxon>Sordariomycetes</taxon>
        <taxon>Hypocreomycetidae</taxon>
        <taxon>Hypocreales</taxon>
        <taxon>Nectriaceae</taxon>
        <taxon>Fusarium</taxon>
    </lineage>
</organism>
<gene>
    <name evidence="3" type="ORF">FSPOR_11377</name>
</gene>
<evidence type="ECO:0000259" key="2">
    <source>
        <dbReference type="Pfam" id="PF20183"/>
    </source>
</evidence>
<dbReference type="AlphaFoldDB" id="A0A395RGZ6"/>
<dbReference type="EMBL" id="PXOF01000221">
    <property type="protein sequence ID" value="RGP59365.1"/>
    <property type="molecule type" value="Genomic_DNA"/>
</dbReference>
<dbReference type="Pfam" id="PF20183">
    <property type="entry name" value="DUF6546"/>
    <property type="match status" value="1"/>
</dbReference>
<accession>A0A395RGZ6</accession>
<reference evidence="3 4" key="1">
    <citation type="journal article" date="2018" name="PLoS Pathog.">
        <title>Evolution of structural diversity of trichothecenes, a family of toxins produced by plant pathogenic and entomopathogenic fungi.</title>
        <authorList>
            <person name="Proctor R.H."/>
            <person name="McCormick S.P."/>
            <person name="Kim H.S."/>
            <person name="Cardoza R.E."/>
            <person name="Stanley A.M."/>
            <person name="Lindo L."/>
            <person name="Kelly A."/>
            <person name="Brown D.W."/>
            <person name="Lee T."/>
            <person name="Vaughan M.M."/>
            <person name="Alexander N.J."/>
            <person name="Busman M."/>
            <person name="Gutierrez S."/>
        </authorList>
    </citation>
    <scope>NUCLEOTIDE SEQUENCE [LARGE SCALE GENOMIC DNA]</scope>
    <source>
        <strain evidence="3 4">NRRL 3299</strain>
    </source>
</reference>
<keyword evidence="4" id="KW-1185">Reference proteome</keyword>
<dbReference type="InterPro" id="IPR001810">
    <property type="entry name" value="F-box_dom"/>
</dbReference>
<protein>
    <submittedName>
        <fullName evidence="3">Oxoglutarate iron-dependent oxygenase</fullName>
    </submittedName>
</protein>
<evidence type="ECO:0000259" key="1">
    <source>
        <dbReference type="Pfam" id="PF00646"/>
    </source>
</evidence>
<feature type="domain" description="DUF6546" evidence="2">
    <location>
        <begin position="263"/>
        <end position="410"/>
    </location>
</feature>
<feature type="domain" description="F-box" evidence="1">
    <location>
        <begin position="4"/>
        <end position="44"/>
    </location>
</feature>
<dbReference type="Proteomes" id="UP000266152">
    <property type="component" value="Unassembled WGS sequence"/>
</dbReference>
<proteinExistence type="predicted"/>
<name>A0A395RGZ6_FUSSP</name>